<dbReference type="PANTHER" id="PTHR44591">
    <property type="entry name" value="STRESS RESPONSE REGULATOR PROTEIN 1"/>
    <property type="match status" value="1"/>
</dbReference>
<dbReference type="GO" id="GO:0006935">
    <property type="term" value="P:chemotaxis"/>
    <property type="evidence" value="ECO:0007669"/>
    <property type="project" value="UniProtKB-KW"/>
</dbReference>
<dbReference type="PANTHER" id="PTHR44591:SF3">
    <property type="entry name" value="RESPONSE REGULATORY DOMAIN-CONTAINING PROTEIN"/>
    <property type="match status" value="1"/>
</dbReference>
<dbReference type="SUPFAM" id="SSF103039">
    <property type="entry name" value="CheC-like"/>
    <property type="match status" value="1"/>
</dbReference>
<dbReference type="SUPFAM" id="SSF52172">
    <property type="entry name" value="CheY-like"/>
    <property type="match status" value="1"/>
</dbReference>
<accession>A0A1S8L1Z0</accession>
<dbReference type="Proteomes" id="UP000190951">
    <property type="component" value="Chromosome"/>
</dbReference>
<evidence type="ECO:0000256" key="4">
    <source>
        <dbReference type="ARBA" id="ARBA00024867"/>
    </source>
</evidence>
<dbReference type="InterPro" id="IPR028051">
    <property type="entry name" value="CheX-like_dom"/>
</dbReference>
<dbReference type="InterPro" id="IPR001789">
    <property type="entry name" value="Sig_transdc_resp-reg_receiver"/>
</dbReference>
<reference evidence="5 6" key="1">
    <citation type="submission" date="2022-04" db="EMBL/GenBank/DDBJ databases">
        <title>Genome sequence of C. roseum typestrain.</title>
        <authorList>
            <person name="Poehlein A."/>
            <person name="Schoch T."/>
            <person name="Duerre P."/>
            <person name="Daniel R."/>
        </authorList>
    </citation>
    <scope>NUCLEOTIDE SEQUENCE [LARGE SCALE GENOMIC DNA]</scope>
    <source>
        <strain evidence="5 6">DSM 7320</strain>
    </source>
</reference>
<organism evidence="5 6">
    <name type="scientific">Clostridium felsineum</name>
    <dbReference type="NCBI Taxonomy" id="36839"/>
    <lineage>
        <taxon>Bacteria</taxon>
        <taxon>Bacillati</taxon>
        <taxon>Bacillota</taxon>
        <taxon>Clostridia</taxon>
        <taxon>Eubacteriales</taxon>
        <taxon>Clostridiaceae</taxon>
        <taxon>Clostridium</taxon>
    </lineage>
</organism>
<dbReference type="GO" id="GO:0016787">
    <property type="term" value="F:hydrolase activity"/>
    <property type="evidence" value="ECO:0007669"/>
    <property type="project" value="UniProtKB-KW"/>
</dbReference>
<dbReference type="CDD" id="cd17906">
    <property type="entry name" value="CheX"/>
    <property type="match status" value="1"/>
</dbReference>
<dbReference type="InterPro" id="IPR050595">
    <property type="entry name" value="Bact_response_regulator"/>
</dbReference>
<evidence type="ECO:0000313" key="5">
    <source>
        <dbReference type="EMBL" id="URZ10355.1"/>
    </source>
</evidence>
<dbReference type="Gene3D" id="3.40.1550.10">
    <property type="entry name" value="CheC-like"/>
    <property type="match status" value="1"/>
</dbReference>
<evidence type="ECO:0000256" key="3">
    <source>
        <dbReference type="ARBA" id="ARBA00022553"/>
    </source>
</evidence>
<evidence type="ECO:0000313" key="6">
    <source>
        <dbReference type="Proteomes" id="UP000190951"/>
    </source>
</evidence>
<keyword evidence="3" id="KW-0597">Phosphoprotein</keyword>
<dbReference type="Gene3D" id="3.40.50.2300">
    <property type="match status" value="1"/>
</dbReference>
<dbReference type="PROSITE" id="PS50110">
    <property type="entry name" value="RESPONSE_REGULATORY"/>
    <property type="match status" value="1"/>
</dbReference>
<gene>
    <name evidence="5" type="primary">cheB_1</name>
    <name evidence="5" type="ORF">CROST_010630</name>
</gene>
<evidence type="ECO:0000256" key="1">
    <source>
        <dbReference type="ARBA" id="ARBA00018672"/>
    </source>
</evidence>
<dbReference type="AlphaFoldDB" id="A0A1S8L1Z0"/>
<proteinExistence type="predicted"/>
<dbReference type="SMART" id="SM00448">
    <property type="entry name" value="REC"/>
    <property type="match status" value="1"/>
</dbReference>
<dbReference type="Pfam" id="PF00072">
    <property type="entry name" value="Response_reg"/>
    <property type="match status" value="1"/>
</dbReference>
<dbReference type="STRING" id="84029.CROST_30790"/>
<keyword evidence="6" id="KW-1185">Reference proteome</keyword>
<name>A0A1S8L1Z0_9CLOT</name>
<sequence>MNNIRIVIVDDSPFSISVLSGMLEKNGFNVVGSASNLKEVKEVVEELKPDLVTMDMVLADTDGLECTRVVHEIDPNIRVIAVSSMMDDEIIAQAKKTNISAYIQKPIDEEELVLAINRISANDDLYQELKERYCDIFKQAFTFSFNNFIKEIPKFTDIEKEERKIEHVENGISIVMGIIGKYCGRLIITLTNESAGKFVEKILKRPAKDSQEILNVVAEFGNIVGGNACSMINRENKLFGVRIAPPTTIYGESINISRNSLDAMSFFTVTFAAGEINVNIGFNKGAVEWMSNI</sequence>
<dbReference type="KEGG" id="crw:CROST_010630"/>
<dbReference type="GO" id="GO:0000160">
    <property type="term" value="P:phosphorelay signal transduction system"/>
    <property type="evidence" value="ECO:0007669"/>
    <property type="project" value="InterPro"/>
</dbReference>
<comment type="function">
    <text evidence="4">May play the central regulatory role in sporulation. It may be an element of the effector pathway responsible for the activation of sporulation genes in response to nutritional stress. Spo0A may act in concert with spo0H (a sigma factor) to control the expression of some genes that are critical to the sporulation process.</text>
</comment>
<dbReference type="InterPro" id="IPR028976">
    <property type="entry name" value="CheC-like_sf"/>
</dbReference>
<protein>
    <recommendedName>
        <fullName evidence="1">Stage 0 sporulation protein A homolog</fullName>
    </recommendedName>
</protein>
<dbReference type="InterPro" id="IPR011006">
    <property type="entry name" value="CheY-like_superfamily"/>
</dbReference>
<keyword evidence="5" id="KW-0378">Hydrolase</keyword>
<evidence type="ECO:0000256" key="2">
    <source>
        <dbReference type="ARBA" id="ARBA00022500"/>
    </source>
</evidence>
<dbReference type="Pfam" id="PF13690">
    <property type="entry name" value="CheX"/>
    <property type="match status" value="1"/>
</dbReference>
<dbReference type="RefSeq" id="WP_077832383.1">
    <property type="nucleotide sequence ID" value="NZ_CP096983.1"/>
</dbReference>
<dbReference type="EMBL" id="CP096983">
    <property type="protein sequence ID" value="URZ10355.1"/>
    <property type="molecule type" value="Genomic_DNA"/>
</dbReference>
<keyword evidence="2" id="KW-0145">Chemotaxis</keyword>